<dbReference type="Proteomes" id="UP000321595">
    <property type="component" value="Chromosome"/>
</dbReference>
<dbReference type="KEGG" id="bbae:FRD01_10075"/>
<feature type="transmembrane region" description="Helical" evidence="1">
    <location>
        <begin position="110"/>
        <end position="129"/>
    </location>
</feature>
<dbReference type="RefSeq" id="WP_146959267.1">
    <property type="nucleotide sequence ID" value="NZ_CP042467.1"/>
</dbReference>
<evidence type="ECO:0000256" key="1">
    <source>
        <dbReference type="SAM" id="Phobius"/>
    </source>
</evidence>
<feature type="transmembrane region" description="Helical" evidence="1">
    <location>
        <begin position="21"/>
        <end position="40"/>
    </location>
</feature>
<keyword evidence="1" id="KW-0812">Transmembrane</keyword>
<reference evidence="2 3" key="1">
    <citation type="submission" date="2019-08" db="EMBL/GenBank/DDBJ databases">
        <authorList>
            <person name="Liang Q."/>
        </authorList>
    </citation>
    <scope>NUCLEOTIDE SEQUENCE [LARGE SCALE GENOMIC DNA]</scope>
    <source>
        <strain evidence="2 3">V1718</strain>
    </source>
</reference>
<accession>A0A5B8XNW8</accession>
<protein>
    <submittedName>
        <fullName evidence="2">Uncharacterized protein</fullName>
    </submittedName>
</protein>
<sequence>MCSNTGVFYEIFTSGAKLDTAILYGHLVHVGIFAAGLSLLRKTQSWDASAKVGAAYISLNLAYMLGLSGLEFLIDENRFVGHHLRFLYLALLVVLCVAVWFTRSPKAVRAAFGTLLLLNAAVVVSFMPLGSNELQISGCGATMTTQAYKSNATKYSEAMSSTWLLRDVPERHYCDSVVETSLEARSLVYHGPFTIRRGDGSVSYGRFSFGTTKDPLIACTSVSEPVEF</sequence>
<evidence type="ECO:0000313" key="3">
    <source>
        <dbReference type="Proteomes" id="UP000321595"/>
    </source>
</evidence>
<keyword evidence="1" id="KW-1133">Transmembrane helix</keyword>
<proteinExistence type="predicted"/>
<gene>
    <name evidence="2" type="ORF">FRD01_10075</name>
</gene>
<evidence type="ECO:0000313" key="2">
    <source>
        <dbReference type="EMBL" id="QED27582.1"/>
    </source>
</evidence>
<keyword evidence="1" id="KW-0472">Membrane</keyword>
<feature type="transmembrane region" description="Helical" evidence="1">
    <location>
        <begin position="52"/>
        <end position="74"/>
    </location>
</feature>
<name>A0A5B8XNW8_9DELT</name>
<dbReference type="AlphaFoldDB" id="A0A5B8XNW8"/>
<organism evidence="2 3">
    <name type="scientific">Microvenator marinus</name>
    <dbReference type="NCBI Taxonomy" id="2600177"/>
    <lineage>
        <taxon>Bacteria</taxon>
        <taxon>Deltaproteobacteria</taxon>
        <taxon>Bradymonadales</taxon>
        <taxon>Microvenatoraceae</taxon>
        <taxon>Microvenator</taxon>
    </lineage>
</organism>
<dbReference type="EMBL" id="CP042467">
    <property type="protein sequence ID" value="QED27582.1"/>
    <property type="molecule type" value="Genomic_DNA"/>
</dbReference>
<feature type="transmembrane region" description="Helical" evidence="1">
    <location>
        <begin position="86"/>
        <end position="103"/>
    </location>
</feature>
<keyword evidence="3" id="KW-1185">Reference proteome</keyword>